<keyword evidence="2" id="KW-0732">Signal</keyword>
<protein>
    <submittedName>
        <fullName evidence="10">Uncharacterized protein LOC105421966</fullName>
    </submittedName>
</protein>
<dbReference type="FunFam" id="3.40.50.1820:FF:000021">
    <property type="entry name" value="Lipase"/>
    <property type="match status" value="2"/>
</dbReference>
<dbReference type="OrthoDB" id="9974421at2759"/>
<feature type="domain" description="Serine aminopeptidase S33" evidence="8">
    <location>
        <begin position="531"/>
        <end position="652"/>
    </location>
</feature>
<dbReference type="SUPFAM" id="SSF53474">
    <property type="entry name" value="alpha/beta-Hydrolases"/>
    <property type="match status" value="2"/>
</dbReference>
<dbReference type="InterPro" id="IPR006693">
    <property type="entry name" value="AB_hydrolase_lipase"/>
</dbReference>
<dbReference type="AlphaFoldDB" id="A0A6I9VLZ5"/>
<comment type="similarity">
    <text evidence="1">Belongs to the AB hydrolase superfamily. Lipase family.</text>
</comment>
<dbReference type="InterPro" id="IPR022742">
    <property type="entry name" value="Hydrolase_4"/>
</dbReference>
<evidence type="ECO:0000313" key="10">
    <source>
        <dbReference type="RefSeq" id="XP_011629452.1"/>
    </source>
</evidence>
<gene>
    <name evidence="10" type="primary">LOC105421966</name>
</gene>
<dbReference type="Gene3D" id="3.40.50.1820">
    <property type="entry name" value="alpha/beta hydrolase"/>
    <property type="match status" value="2"/>
</dbReference>
<evidence type="ECO:0000256" key="2">
    <source>
        <dbReference type="ARBA" id="ARBA00022729"/>
    </source>
</evidence>
<dbReference type="KEGG" id="pbar:105421966"/>
<evidence type="ECO:0000256" key="3">
    <source>
        <dbReference type="ARBA" id="ARBA00022801"/>
    </source>
</evidence>
<reference evidence="10" key="1">
    <citation type="submission" date="2025-08" db="UniProtKB">
        <authorList>
            <consortium name="RefSeq"/>
        </authorList>
    </citation>
    <scope>IDENTIFICATION</scope>
</reference>
<feature type="domain" description="Partial AB-hydrolase lipase" evidence="7">
    <location>
        <begin position="466"/>
        <end position="525"/>
    </location>
</feature>
<name>A0A6I9VLZ5_9HYME</name>
<evidence type="ECO:0000313" key="9">
    <source>
        <dbReference type="Proteomes" id="UP000504615"/>
    </source>
</evidence>
<organism evidence="9 10">
    <name type="scientific">Pogonomyrmex barbatus</name>
    <name type="common">red harvester ant</name>
    <dbReference type="NCBI Taxonomy" id="144034"/>
    <lineage>
        <taxon>Eukaryota</taxon>
        <taxon>Metazoa</taxon>
        <taxon>Ecdysozoa</taxon>
        <taxon>Arthropoda</taxon>
        <taxon>Hexapoda</taxon>
        <taxon>Insecta</taxon>
        <taxon>Pterygota</taxon>
        <taxon>Neoptera</taxon>
        <taxon>Endopterygota</taxon>
        <taxon>Hymenoptera</taxon>
        <taxon>Apocrita</taxon>
        <taxon>Aculeata</taxon>
        <taxon>Formicoidea</taxon>
        <taxon>Formicidae</taxon>
        <taxon>Myrmicinae</taxon>
        <taxon>Pogonomyrmex</taxon>
    </lineage>
</organism>
<evidence type="ECO:0000256" key="6">
    <source>
        <dbReference type="ARBA" id="ARBA00023180"/>
    </source>
</evidence>
<dbReference type="Proteomes" id="UP000504615">
    <property type="component" value="Unplaced"/>
</dbReference>
<evidence type="ECO:0000256" key="5">
    <source>
        <dbReference type="ARBA" id="ARBA00023098"/>
    </source>
</evidence>
<dbReference type="GO" id="GO:0016787">
    <property type="term" value="F:hydrolase activity"/>
    <property type="evidence" value="ECO:0007669"/>
    <property type="project" value="UniProtKB-KW"/>
</dbReference>
<evidence type="ECO:0000259" key="8">
    <source>
        <dbReference type="Pfam" id="PF12146"/>
    </source>
</evidence>
<evidence type="ECO:0000256" key="4">
    <source>
        <dbReference type="ARBA" id="ARBA00022963"/>
    </source>
</evidence>
<keyword evidence="6" id="KW-0325">Glycoprotein</keyword>
<evidence type="ECO:0000256" key="1">
    <source>
        <dbReference type="ARBA" id="ARBA00010701"/>
    </source>
</evidence>
<dbReference type="PANTHER" id="PTHR11005">
    <property type="entry name" value="LYSOSOMAL ACID LIPASE-RELATED"/>
    <property type="match status" value="1"/>
</dbReference>
<keyword evidence="9" id="KW-1185">Reference proteome</keyword>
<evidence type="ECO:0000259" key="7">
    <source>
        <dbReference type="Pfam" id="PF04083"/>
    </source>
</evidence>
<dbReference type="RefSeq" id="XP_011629452.1">
    <property type="nucleotide sequence ID" value="XM_011631150.1"/>
</dbReference>
<accession>A0A6I9VLZ5</accession>
<dbReference type="InterPro" id="IPR029058">
    <property type="entry name" value="AB_hydrolase_fold"/>
</dbReference>
<feature type="domain" description="Partial AB-hydrolase lipase" evidence="7">
    <location>
        <begin position="7"/>
        <end position="66"/>
    </location>
</feature>
<keyword evidence="3" id="KW-0378">Hydrolase</keyword>
<dbReference type="Pfam" id="PF12146">
    <property type="entry name" value="Hydrolase_4"/>
    <property type="match status" value="1"/>
</dbReference>
<dbReference type="GO" id="GO:0016042">
    <property type="term" value="P:lipid catabolic process"/>
    <property type="evidence" value="ECO:0007669"/>
    <property type="project" value="UniProtKB-KW"/>
</dbReference>
<keyword evidence="5" id="KW-0443">Lipid metabolism</keyword>
<proteinExistence type="inferred from homology"/>
<sequence length="837" mass="95489">MIWPQLELVAKYGYEGELHKVTTSDGYILEMHRIKGRANSTDSNVQKLVVFVMHGLLCDSSAWVISGRERSLAFVLADEGYDVWMGNARGNPYAHTHTKQRISQKKYWNFSWHEIGTRDLPAMIDHVVKTTGREKMFYVGHSQGTTAFFVMAAERPEYQKNIEVMYAMAPIAYCGRMKSPMIQAISQFSVTIDYFWNLIGYNEFNPKNDFISAIQQIVCSEKAITQPICSNAMFLVTGFNAEQFNPSLLPVILGHVPASTATKQIIHYAQLIKSGMLFLSGKFKQYDHGILSNKGMYDTLNPPNYDLSKIKVPVHLHYSKNDWLANVKDVEKLYSELGNPFGKTLVANEKFNHIDYMWAKDVRKLVYNEIIISMKNFSKTKLSLYIYIRSHSERKSRIIQFELISLHTIMLLIPLISILASASAMPYSLTDVSLDITSIDLIPAIKEFENPYFFEFTQAEPSTTLELVRNHGYNGELHEVITSDGYILEIHRITGRANAIDSNVQKPVAFIMHGLLCSSASWVLSGPEKGLAFILADAGYDVWLGNVRGNTYSRKHMLKDLPEELYWSFSWHEIGMYDLPAMIDYIINTTGREKIFYLGHSQGTTTFFVMASERPEYQDKIQAMFAMAPVAYCGRIFSPIFQFLAKFAGPLDVLFKLLGQYKFTPTPEILKKFQRLVCAEDAITQPLCSNVLFLIAGFDQEQMNTTLLPIILEHTPAGASVKQVIHYAQLVNSGFLITAGKFRQYDYTLIVNLRKYGTINPPNYDLGKIKVPVSLHYSTNDWLANVKDVDKLYEELGNPIGKLRVPFEKFNHLDFMWAKDVKELLYDKILSLMTQFQ</sequence>
<dbReference type="GeneID" id="105421966"/>
<keyword evidence="4" id="KW-0442">Lipid degradation</keyword>
<dbReference type="Pfam" id="PF04083">
    <property type="entry name" value="Abhydro_lipase"/>
    <property type="match status" value="2"/>
</dbReference>